<proteinExistence type="predicted"/>
<gene>
    <name evidence="1" type="ORF">SDC9_43924</name>
</gene>
<name>A0A644W1W7_9ZZZZ</name>
<accession>A0A644W1W7</accession>
<protein>
    <submittedName>
        <fullName evidence="1">Uncharacterized protein</fullName>
    </submittedName>
</protein>
<evidence type="ECO:0000313" key="1">
    <source>
        <dbReference type="EMBL" id="MPL97729.1"/>
    </source>
</evidence>
<reference evidence="1" key="1">
    <citation type="submission" date="2019-08" db="EMBL/GenBank/DDBJ databases">
        <authorList>
            <person name="Kucharzyk K."/>
            <person name="Murdoch R.W."/>
            <person name="Higgins S."/>
            <person name="Loffler F."/>
        </authorList>
    </citation>
    <scope>NUCLEOTIDE SEQUENCE</scope>
</reference>
<sequence length="227" mass="26062">MSYPSIEKIAEEVKAWNFIINLPQEIYGFVKQTNGNIDGQILHICQYVNKALKAKLDIIYTAETFDYIVVHTMGINTYRDVRYVYKERDIFAEKLGEALPGIINSMENPASVNLGEMVKNKGIIAWKYGNNLPNTIGSFELYIKPEKAIEHINGSIIIIDYTDFERKDQFVVYYNRLRNQFFAELKIAGVFRDSKAFDSVSLKGLQGKLEANLQDTLAYINKTDHKI</sequence>
<comment type="caution">
    <text evidence="1">The sequence shown here is derived from an EMBL/GenBank/DDBJ whole genome shotgun (WGS) entry which is preliminary data.</text>
</comment>
<organism evidence="1">
    <name type="scientific">bioreactor metagenome</name>
    <dbReference type="NCBI Taxonomy" id="1076179"/>
    <lineage>
        <taxon>unclassified sequences</taxon>
        <taxon>metagenomes</taxon>
        <taxon>ecological metagenomes</taxon>
    </lineage>
</organism>
<dbReference type="AlphaFoldDB" id="A0A644W1W7"/>
<dbReference type="EMBL" id="VSSQ01000572">
    <property type="protein sequence ID" value="MPL97729.1"/>
    <property type="molecule type" value="Genomic_DNA"/>
</dbReference>